<proteinExistence type="predicted"/>
<sequence>MTEDAQNGGYRQSLTLAHIRKLLSVDTVLYSHVKGLKNSSSQDLQIGIGFGDRDVWLSSPPYRFPDDSVRHRERR</sequence>
<dbReference type="AlphaFoldDB" id="A0A9N9LA59"/>
<dbReference type="Proteomes" id="UP000696280">
    <property type="component" value="Unassembled WGS sequence"/>
</dbReference>
<evidence type="ECO:0000313" key="2">
    <source>
        <dbReference type="Proteomes" id="UP000696280"/>
    </source>
</evidence>
<protein>
    <submittedName>
        <fullName evidence="1">Uncharacterized protein</fullName>
    </submittedName>
</protein>
<organism evidence="1 2">
    <name type="scientific">Hymenoscyphus fraxineus</name>
    <dbReference type="NCBI Taxonomy" id="746836"/>
    <lineage>
        <taxon>Eukaryota</taxon>
        <taxon>Fungi</taxon>
        <taxon>Dikarya</taxon>
        <taxon>Ascomycota</taxon>
        <taxon>Pezizomycotina</taxon>
        <taxon>Leotiomycetes</taxon>
        <taxon>Helotiales</taxon>
        <taxon>Helotiaceae</taxon>
        <taxon>Hymenoscyphus</taxon>
    </lineage>
</organism>
<keyword evidence="2" id="KW-1185">Reference proteome</keyword>
<evidence type="ECO:0000313" key="1">
    <source>
        <dbReference type="EMBL" id="CAG8960495.1"/>
    </source>
</evidence>
<gene>
    <name evidence="1" type="ORF">HYFRA_00008214</name>
</gene>
<reference evidence="1" key="1">
    <citation type="submission" date="2021-07" db="EMBL/GenBank/DDBJ databases">
        <authorList>
            <person name="Durling M."/>
        </authorList>
    </citation>
    <scope>NUCLEOTIDE SEQUENCE</scope>
</reference>
<accession>A0A9N9LA59</accession>
<dbReference type="EMBL" id="CAJVRL010000099">
    <property type="protein sequence ID" value="CAG8960495.1"/>
    <property type="molecule type" value="Genomic_DNA"/>
</dbReference>
<name>A0A9N9LA59_9HELO</name>
<comment type="caution">
    <text evidence="1">The sequence shown here is derived from an EMBL/GenBank/DDBJ whole genome shotgun (WGS) entry which is preliminary data.</text>
</comment>